<name>L0R952_9BACT</name>
<dbReference type="SUPFAM" id="SSF159713">
    <property type="entry name" value="Dhaf3308-like"/>
    <property type="match status" value="1"/>
</dbReference>
<dbReference type="KEGG" id="dhy:DESAM_20428"/>
<dbReference type="Pfam" id="PF04016">
    <property type="entry name" value="DUF364"/>
    <property type="match status" value="1"/>
</dbReference>
<dbReference type="AlphaFoldDB" id="L0R952"/>
<dbReference type="InterPro" id="IPR007161">
    <property type="entry name" value="DUF364"/>
</dbReference>
<dbReference type="eggNOG" id="COG2014">
    <property type="taxonomic scope" value="Bacteria"/>
</dbReference>
<dbReference type="PATRIC" id="fig|1121451.3.peg.693"/>
<evidence type="ECO:0000259" key="1">
    <source>
        <dbReference type="Pfam" id="PF04016"/>
    </source>
</evidence>
<feature type="domain" description="Putative heavy-metal chelation" evidence="1">
    <location>
        <begin position="139"/>
        <end position="226"/>
    </location>
</feature>
<evidence type="ECO:0000313" key="3">
    <source>
        <dbReference type="Proteomes" id="UP000010808"/>
    </source>
</evidence>
<dbReference type="RefSeq" id="WP_015335323.1">
    <property type="nucleotide sequence ID" value="NC_020055.1"/>
</dbReference>
<evidence type="ECO:0000313" key="2">
    <source>
        <dbReference type="EMBL" id="CCO22715.1"/>
    </source>
</evidence>
<keyword evidence="3" id="KW-1185">Reference proteome</keyword>
<dbReference type="OrthoDB" id="3596at2"/>
<dbReference type="Proteomes" id="UP000010808">
    <property type="component" value="Chromosome"/>
</dbReference>
<reference evidence="2 3" key="1">
    <citation type="submission" date="2012-10" db="EMBL/GenBank/DDBJ databases">
        <authorList>
            <person name="Genoscope - CEA"/>
        </authorList>
    </citation>
    <scope>NUCLEOTIDE SEQUENCE [LARGE SCALE GENOMIC DNA]</scope>
    <source>
        <strain evidence="3">AM13 / DSM 14728</strain>
    </source>
</reference>
<dbReference type="HOGENOM" id="CLU_1136483_0_0_7"/>
<gene>
    <name evidence="2" type="ORF">DESAM_20428</name>
</gene>
<accession>L0R952</accession>
<sequence>MNNSILNQVQTKAYSIWNNAGILDENIEVKARTLSTEEAIGNPEGDDFPLLRGKEKLMEADFRGSKGQAFTDRFGDFSSSLREIAEMNLDNNFRRAIFVSTLNAVQRSLGQTERTIHCKDEGPATCAPKLADYIEENYGNPKLALVGYQPAMIKALSDRFDMRIVDLDPDNIGTVKCGITIEGPYQTDEAIENVNLVVVTGSTIVNDTLGNFLFKDKPTIFFGTTVAAAADMMGWTRFCCQSD</sequence>
<protein>
    <recommendedName>
        <fullName evidence="1">Putative heavy-metal chelation domain-containing protein</fullName>
    </recommendedName>
</protein>
<dbReference type="Gene3D" id="3.40.50.11590">
    <property type="match status" value="1"/>
</dbReference>
<proteinExistence type="predicted"/>
<dbReference type="STRING" id="1121451.DESAM_20428"/>
<dbReference type="EMBL" id="FO203522">
    <property type="protein sequence ID" value="CCO22715.1"/>
    <property type="molecule type" value="Genomic_DNA"/>
</dbReference>
<organism evidence="2 3">
    <name type="scientific">Maridesulfovibrio hydrothermalis AM13 = DSM 14728</name>
    <dbReference type="NCBI Taxonomy" id="1121451"/>
    <lineage>
        <taxon>Bacteria</taxon>
        <taxon>Pseudomonadati</taxon>
        <taxon>Thermodesulfobacteriota</taxon>
        <taxon>Desulfovibrionia</taxon>
        <taxon>Desulfovibrionales</taxon>
        <taxon>Desulfovibrionaceae</taxon>
        <taxon>Maridesulfovibrio</taxon>
    </lineage>
</organism>